<dbReference type="InterPro" id="IPR015915">
    <property type="entry name" value="Kelch-typ_b-propeller"/>
</dbReference>
<sequence length="569" mass="60508">MESFAKLKRRGTDLLNSVSQNMPSMPSMPHMPHMPQMPHMPRMGGGPTMKGTWQHIALPPLPRSSHTLDIIAGNAYIFGGEVEARKPVDNDMHIIVLPSSGANADYYAVKAKPSPKTQAPATITEEDETAAQLKDPLTEVPLSSPPPPGTSFEEQPSSSTTEKGKGKPLPSDVPSPRIGHASAVIGPRIFIFGGRTSPAGSDTLDEGGRVWVFETKTHTWSYLDPYRTSPSPPPRSYFAAVATDKPSDFAIKPLRRTSSWKEWAEGDSAEVGIPQRPITGHIAAGATDDEDAGFGTFIIHGGCLADGSRTSDVWAFDVRSCTWKELPSAPGPARGGAALAIAKSRLYRFGGFDGEKELGGQLDVLELSLDEFDDRVSRGEIGVFARGEWSSHYPPVTASPPPSQQDQEAGGDDPAAEPTIQDTARLIETEAWPAARSVSSLNLVLGGGGREYLVLMLGERSASASGHEAAGSFHGDVWTFQVPPLGMTAASVTDAVLQAVGRKTGEGVWTRVATGPEDEDEALDVKGPTPRGWIASATLGDLGENAVMVFGGLSEGNQRLGDGWIFRLG</sequence>
<name>A0AAI8VDC9_9PEZI</name>
<organism evidence="4 5">
    <name type="scientific">Anthostomella pinea</name>
    <dbReference type="NCBI Taxonomy" id="933095"/>
    <lineage>
        <taxon>Eukaryota</taxon>
        <taxon>Fungi</taxon>
        <taxon>Dikarya</taxon>
        <taxon>Ascomycota</taxon>
        <taxon>Pezizomycotina</taxon>
        <taxon>Sordariomycetes</taxon>
        <taxon>Xylariomycetidae</taxon>
        <taxon>Xylariales</taxon>
        <taxon>Xylariaceae</taxon>
        <taxon>Anthostomella</taxon>
    </lineage>
</organism>
<evidence type="ECO:0000313" key="5">
    <source>
        <dbReference type="Proteomes" id="UP001295740"/>
    </source>
</evidence>
<proteinExistence type="predicted"/>
<feature type="compositionally biased region" description="Polar residues" evidence="3">
    <location>
        <begin position="152"/>
        <end position="161"/>
    </location>
</feature>
<dbReference type="Pfam" id="PF01344">
    <property type="entry name" value="Kelch_1"/>
    <property type="match status" value="2"/>
</dbReference>
<evidence type="ECO:0000313" key="4">
    <source>
        <dbReference type="EMBL" id="CAJ2502866.1"/>
    </source>
</evidence>
<dbReference type="SUPFAM" id="SSF117281">
    <property type="entry name" value="Kelch motif"/>
    <property type="match status" value="1"/>
</dbReference>
<evidence type="ECO:0000256" key="1">
    <source>
        <dbReference type="ARBA" id="ARBA00022737"/>
    </source>
</evidence>
<evidence type="ECO:0000256" key="3">
    <source>
        <dbReference type="SAM" id="MobiDB-lite"/>
    </source>
</evidence>
<gene>
    <name evidence="4" type="ORF">KHLLAP_LOCUS3334</name>
</gene>
<feature type="region of interest" description="Disordered" evidence="3">
    <location>
        <begin position="1"/>
        <end position="31"/>
    </location>
</feature>
<evidence type="ECO:0000256" key="2">
    <source>
        <dbReference type="ARBA" id="ARBA00023004"/>
    </source>
</evidence>
<feature type="region of interest" description="Disordered" evidence="3">
    <location>
        <begin position="392"/>
        <end position="417"/>
    </location>
</feature>
<feature type="compositionally biased region" description="Low complexity" evidence="3">
    <location>
        <begin position="22"/>
        <end position="31"/>
    </location>
</feature>
<dbReference type="Proteomes" id="UP001295740">
    <property type="component" value="Unassembled WGS sequence"/>
</dbReference>
<dbReference type="InterPro" id="IPR006652">
    <property type="entry name" value="Kelch_1"/>
</dbReference>
<keyword evidence="1" id="KW-0677">Repeat</keyword>
<comment type="caution">
    <text evidence="4">The sequence shown here is derived from an EMBL/GenBank/DDBJ whole genome shotgun (WGS) entry which is preliminary data.</text>
</comment>
<keyword evidence="5" id="KW-1185">Reference proteome</keyword>
<keyword evidence="2" id="KW-0408">Iron</keyword>
<accession>A0AAI8VDC9</accession>
<dbReference type="Gene3D" id="2.120.10.80">
    <property type="entry name" value="Kelch-type beta propeller"/>
    <property type="match status" value="2"/>
</dbReference>
<dbReference type="PANTHER" id="PTHR47435:SF4">
    <property type="entry name" value="KELCH REPEAT PROTEIN (AFU_ORTHOLOGUE AFUA_5G12780)"/>
    <property type="match status" value="1"/>
</dbReference>
<dbReference type="AlphaFoldDB" id="A0AAI8VDC9"/>
<protein>
    <submittedName>
        <fullName evidence="4">Uu.00g102600.m01.CDS01</fullName>
    </submittedName>
</protein>
<dbReference type="GO" id="GO:0019760">
    <property type="term" value="P:glucosinolate metabolic process"/>
    <property type="evidence" value="ECO:0007669"/>
    <property type="project" value="UniProtKB-ARBA"/>
</dbReference>
<reference evidence="4" key="1">
    <citation type="submission" date="2023-10" db="EMBL/GenBank/DDBJ databases">
        <authorList>
            <person name="Hackl T."/>
        </authorList>
    </citation>
    <scope>NUCLEOTIDE SEQUENCE</scope>
</reference>
<dbReference type="EMBL" id="CAUWAG010000004">
    <property type="protein sequence ID" value="CAJ2502866.1"/>
    <property type="molecule type" value="Genomic_DNA"/>
</dbReference>
<dbReference type="PANTHER" id="PTHR47435">
    <property type="entry name" value="KELCH REPEAT PROTEIN (AFU_ORTHOLOGUE AFUA_5G12780)"/>
    <property type="match status" value="1"/>
</dbReference>
<feature type="region of interest" description="Disordered" evidence="3">
    <location>
        <begin position="137"/>
        <end position="178"/>
    </location>
</feature>